<dbReference type="EMBL" id="LT629758">
    <property type="protein sequence ID" value="SDT46715.1"/>
    <property type="molecule type" value="Genomic_DNA"/>
</dbReference>
<evidence type="ECO:0000313" key="3">
    <source>
        <dbReference type="Proteomes" id="UP000198688"/>
    </source>
</evidence>
<keyword evidence="2" id="KW-0808">Transferase</keyword>
<feature type="transmembrane region" description="Helical" evidence="1">
    <location>
        <begin position="410"/>
        <end position="428"/>
    </location>
</feature>
<feature type="transmembrane region" description="Helical" evidence="1">
    <location>
        <begin position="277"/>
        <end position="296"/>
    </location>
</feature>
<evidence type="ECO:0000313" key="2">
    <source>
        <dbReference type="EMBL" id="SDT46715.1"/>
    </source>
</evidence>
<keyword evidence="1" id="KW-0472">Membrane</keyword>
<reference evidence="2 3" key="1">
    <citation type="submission" date="2016-10" db="EMBL/GenBank/DDBJ databases">
        <authorList>
            <person name="de Groot N.N."/>
        </authorList>
    </citation>
    <scope>NUCLEOTIDE SEQUENCE [LARGE SCALE GENOMIC DNA]</scope>
    <source>
        <strain evidence="2 3">DSM 43941</strain>
    </source>
</reference>
<sequence length="1294" mass="140738">MPLPVAGDQPSRPVSRHRRRFPIAAMDRLWRPVIGLAVVLFAACGPAHSFGYTDLVFYTVLAGLALTALAVPLGLLGLRAHRRLPARDLPVRPALLAARPYLLVLALDVFIVSRWFRTGTFIAGGDMGAFIRRGWEPEMAWSWNHQATGAGSAAYTMARAFEFLLIRLCRYAGLTEYSAQWLYYTCIYGLVGFGVAYLAGAFVRSPAGIVVAGAFGMLNGFFLTRLPNPLNVISVGSVALITGVAMRVALGRRVPTPIAGFALMPTSFLSFNPPMLVVAYAWAVAGTPLLAALLMGRHAAWRLLKWFVAAIPWALCLNLWWLLPLAQSFTGGGGATANATFTDPTNWSWSQVNNLPPNILTMVANWAWFLPQYLPFATDLDEPWWIWIRYLLPALVFLAPLVAARRLRRATLGLLLVILLFVFLAKGLRPPFGDLNLLLYLHAPGFWLFREPMSKLGQLLISFFGVMLAVSVEGLLLRFRRLPVQKAAAALPVLLVLAYPYPLYTGGVMPDERPTQPSMHVRVAQEWWDVAEHIDADPRPGKVFVLPLDDYYQMPTTWGFFGADTIANLLIKHPVVQPKPDGYFGDVPGFAANLRLIESALLAGDLAPVPRLLDAIGASRVIVRHDLVRGLPNRNFADGRVLSAAMARVAGAELEVDGLLQVWRVGSGTSPTVRTYDRVLDAPARPEAGAAVLGTVGSRTAIAARVDTSEATTSPRVDDTATVTGDVVHWPVPAVDTGSPMTTIDVPGGRYTVAQRARAAPVLMPRIAGNRLLLEDPTSVRVDGRIVSRRPDLEVPLPAGREVLALRTGSRRMVSLDVPNPAPVPVGAATTVSLLAAAAKPAKVSGFSPVFDCNEYEPRPWKELGLIGEVTGSTIRLSAADHAACSRVVVDGAKAGQTFRVRLEYRRVSGARPQICLWQSGTAGCELAARATLNNDWTPFEGATTIESDGSLEIILHADVGRRLAPKTVVEYRTVQVQALEEVGNHEVWPPAVPETSVDLTAGQHELSVAGGPSGSVLTPFEPLEDCYRYDDQSAEQAGLEAESQIGVDGETTYTLKAVSHLACIGAGVEDFGSASLYELSMEARSVALRNPKFCLYLRGPDLCRKLPAVAVYQGWTPYEALIPPDPDTVEARLYLYGLRDLAGKQQSQVEYRGVRIRPVASSSAVVLVRDQGTGTATSTVDWERRNPAWYSGLITAPGSTVLALTESAAPGWQMTGVEGGTKVTLQGWMSGWTVPAGGSFEIRYGPSQLSRYAFYLLPATVGISIGFMYLRRLPPGRPAAVRARRRRRWRWRR</sequence>
<feature type="transmembrane region" description="Helical" evidence="1">
    <location>
        <begin position="303"/>
        <end position="323"/>
    </location>
</feature>
<keyword evidence="1" id="KW-0812">Transmembrane</keyword>
<feature type="transmembrane region" description="Helical" evidence="1">
    <location>
        <begin position="55"/>
        <end position="78"/>
    </location>
</feature>
<feature type="transmembrane region" description="Helical" evidence="1">
    <location>
        <begin position="384"/>
        <end position="403"/>
    </location>
</feature>
<feature type="transmembrane region" description="Helical" evidence="1">
    <location>
        <begin position="29"/>
        <end position="49"/>
    </location>
</feature>
<name>A0A1H2AL20_9ACTN</name>
<gene>
    <name evidence="2" type="ORF">SAMN04489716_3936</name>
</gene>
<protein>
    <submittedName>
        <fullName evidence="2">Arabinofuranan 3-O-arabinosyltransferase</fullName>
    </submittedName>
</protein>
<keyword evidence="3" id="KW-1185">Reference proteome</keyword>
<feature type="transmembrane region" description="Helical" evidence="1">
    <location>
        <begin position="181"/>
        <end position="200"/>
    </location>
</feature>
<organism evidence="2 3">
    <name type="scientific">Actinoplanes derwentensis</name>
    <dbReference type="NCBI Taxonomy" id="113562"/>
    <lineage>
        <taxon>Bacteria</taxon>
        <taxon>Bacillati</taxon>
        <taxon>Actinomycetota</taxon>
        <taxon>Actinomycetes</taxon>
        <taxon>Micromonosporales</taxon>
        <taxon>Micromonosporaceae</taxon>
        <taxon>Actinoplanes</taxon>
    </lineage>
</organism>
<feature type="transmembrane region" description="Helical" evidence="1">
    <location>
        <begin position="489"/>
        <end position="509"/>
    </location>
</feature>
<feature type="transmembrane region" description="Helical" evidence="1">
    <location>
        <begin position="207"/>
        <end position="224"/>
    </location>
</feature>
<feature type="transmembrane region" description="Helical" evidence="1">
    <location>
        <begin position="1253"/>
        <end position="1271"/>
    </location>
</feature>
<dbReference type="Proteomes" id="UP000198688">
    <property type="component" value="Chromosome I"/>
</dbReference>
<evidence type="ECO:0000256" key="1">
    <source>
        <dbReference type="SAM" id="Phobius"/>
    </source>
</evidence>
<keyword evidence="1" id="KW-1133">Transmembrane helix</keyword>
<dbReference type="RefSeq" id="WP_231954652.1">
    <property type="nucleotide sequence ID" value="NZ_BOMJ01000065.1"/>
</dbReference>
<accession>A0A1H2AL20</accession>
<dbReference type="GO" id="GO:0016740">
    <property type="term" value="F:transferase activity"/>
    <property type="evidence" value="ECO:0007669"/>
    <property type="project" value="UniProtKB-KW"/>
</dbReference>
<feature type="transmembrane region" description="Helical" evidence="1">
    <location>
        <begin position="230"/>
        <end position="249"/>
    </location>
</feature>
<proteinExistence type="predicted"/>
<feature type="transmembrane region" description="Helical" evidence="1">
    <location>
        <begin position="456"/>
        <end position="477"/>
    </location>
</feature>
<dbReference type="STRING" id="113562.SAMN04489716_3936"/>